<dbReference type="InterPro" id="IPR016181">
    <property type="entry name" value="Acyl_CoA_acyltransferase"/>
</dbReference>
<sequence length="340" mass="38575">MAEYAVELYFDRNMDQRVRKITHSLSRSGLPVASDDPNWRPHITLAVYENVPDQNALLQLVSAFARKATIIDSEEPFLDCAFSSLGHFPSTEGVVYLSPVPSRNLLRIHRLYHEMTETMESDERGWYLPDRWVPHCTLGTGMTPDEIGTAASLMAGDFPTAPFRFSGVGVITFSPVDRIATYPIPRMTLENIIDAETRSSITRNVLLTLPDWFGIPSAIDEYCQSVSEDELFMAWFDNEKPVGFISTTRNTPETWEIRVMGIQPDYHTLGLGYIMVNESINAARKENVRIMMVKTLSESHACPFYGRTRAFYRKVGFLPLQELPQLWGPENPCLLMAKPI</sequence>
<dbReference type="Gene3D" id="3.90.1140.10">
    <property type="entry name" value="Cyclic phosphodiesterase"/>
    <property type="match status" value="1"/>
</dbReference>
<dbReference type="AlphaFoldDB" id="A0A2N1PKV9"/>
<dbReference type="PROSITE" id="PS51186">
    <property type="entry name" value="GNAT"/>
    <property type="match status" value="1"/>
</dbReference>
<evidence type="ECO:0000313" key="2">
    <source>
        <dbReference type="EMBL" id="PKK88993.1"/>
    </source>
</evidence>
<dbReference type="GO" id="GO:0016747">
    <property type="term" value="F:acyltransferase activity, transferring groups other than amino-acyl groups"/>
    <property type="evidence" value="ECO:0007669"/>
    <property type="project" value="InterPro"/>
</dbReference>
<dbReference type="CDD" id="cd04301">
    <property type="entry name" value="NAT_SF"/>
    <property type="match status" value="1"/>
</dbReference>
<dbReference type="Pfam" id="PF00583">
    <property type="entry name" value="Acetyltransf_1"/>
    <property type="match status" value="1"/>
</dbReference>
<accession>A0A2N1PKV9</accession>
<dbReference type="Proteomes" id="UP000233256">
    <property type="component" value="Unassembled WGS sequence"/>
</dbReference>
<comment type="caution">
    <text evidence="2">The sequence shown here is derived from an EMBL/GenBank/DDBJ whole genome shotgun (WGS) entry which is preliminary data.</text>
</comment>
<dbReference type="SUPFAM" id="SSF55729">
    <property type="entry name" value="Acyl-CoA N-acyltransferases (Nat)"/>
    <property type="match status" value="1"/>
</dbReference>
<dbReference type="PANTHER" id="PTHR36039">
    <property type="match status" value="1"/>
</dbReference>
<dbReference type="Pfam" id="PF13563">
    <property type="entry name" value="2_5_RNA_ligase2"/>
    <property type="match status" value="1"/>
</dbReference>
<name>A0A2N1PKV9_9BACT</name>
<dbReference type="EMBL" id="PGXC01000028">
    <property type="protein sequence ID" value="PKK88993.1"/>
    <property type="molecule type" value="Genomic_DNA"/>
</dbReference>
<gene>
    <name evidence="2" type="ORF">CVV64_16345</name>
</gene>
<evidence type="ECO:0000259" key="1">
    <source>
        <dbReference type="PROSITE" id="PS51186"/>
    </source>
</evidence>
<dbReference type="InterPro" id="IPR000182">
    <property type="entry name" value="GNAT_dom"/>
</dbReference>
<organism evidence="2 3">
    <name type="scientific">Candidatus Wallbacteria bacterium HGW-Wallbacteria-1</name>
    <dbReference type="NCBI Taxonomy" id="2013854"/>
    <lineage>
        <taxon>Bacteria</taxon>
        <taxon>Candidatus Walliibacteriota</taxon>
    </lineage>
</organism>
<feature type="domain" description="N-acetyltransferase" evidence="1">
    <location>
        <begin position="187"/>
        <end position="340"/>
    </location>
</feature>
<reference evidence="2 3" key="1">
    <citation type="journal article" date="2017" name="ISME J.">
        <title>Potential for microbial H2 and metal transformations associated with novel bacteria and archaea in deep terrestrial subsurface sediments.</title>
        <authorList>
            <person name="Hernsdorf A.W."/>
            <person name="Amano Y."/>
            <person name="Miyakawa K."/>
            <person name="Ise K."/>
            <person name="Suzuki Y."/>
            <person name="Anantharaman K."/>
            <person name="Probst A."/>
            <person name="Burstein D."/>
            <person name="Thomas B.C."/>
            <person name="Banfield J.F."/>
        </authorList>
    </citation>
    <scope>NUCLEOTIDE SEQUENCE [LARGE SCALE GENOMIC DNA]</scope>
    <source>
        <strain evidence="2">HGW-Wallbacteria-1</strain>
    </source>
</reference>
<dbReference type="PANTHER" id="PTHR36039:SF2">
    <property type="entry name" value="RNA LIGASE_CYCLIC NUCLEOTIDE PHOSPHODIESTERASE FAMILY PROTEIN"/>
    <property type="match status" value="1"/>
</dbReference>
<evidence type="ECO:0000313" key="3">
    <source>
        <dbReference type="Proteomes" id="UP000233256"/>
    </source>
</evidence>
<proteinExistence type="predicted"/>
<dbReference type="Gene3D" id="3.40.630.30">
    <property type="match status" value="1"/>
</dbReference>
<dbReference type="SUPFAM" id="SSF55144">
    <property type="entry name" value="LigT-like"/>
    <property type="match status" value="1"/>
</dbReference>
<protein>
    <recommendedName>
        <fullName evidence="1">N-acetyltransferase domain-containing protein</fullName>
    </recommendedName>
</protein>
<dbReference type="InterPro" id="IPR009097">
    <property type="entry name" value="Cyclic_Pdiesterase"/>
</dbReference>